<keyword evidence="4 5" id="KW-0472">Membrane</keyword>
<sequence length="162" mass="18687">MGIIFIVVTLSVLFFKKENSEILNDSPCSNISIKEAYIELFNYINQPYVLKISLIILSLKFCYAATDSLINPKLIEFGLQKKDFALLSIPSIIIQMAVSIIANNMTKGCNPVHLYMKVFPFKLLLVVFSMVFIHFVQIYRYNRVIFLSMVFIFSIIHNVLIF</sequence>
<comment type="subcellular location">
    <subcellularLocation>
        <location evidence="1">Membrane</location>
        <topology evidence="1">Multi-pass membrane protein</topology>
    </subcellularLocation>
</comment>
<dbReference type="PANTHER" id="PTHR12778">
    <property type="entry name" value="SOLUTE CARRIER FAMILY 33 ACETYL-COA TRANSPORTER -RELATED"/>
    <property type="match status" value="1"/>
</dbReference>
<feature type="transmembrane region" description="Helical" evidence="5">
    <location>
        <begin position="143"/>
        <end position="161"/>
    </location>
</feature>
<feature type="transmembrane region" description="Helical" evidence="5">
    <location>
        <begin position="84"/>
        <end position="102"/>
    </location>
</feature>
<dbReference type="PANTHER" id="PTHR12778:SF9">
    <property type="entry name" value="ACETYL-COENZYME A TRANSPORTER 1"/>
    <property type="match status" value="1"/>
</dbReference>
<evidence type="ECO:0000256" key="5">
    <source>
        <dbReference type="SAM" id="Phobius"/>
    </source>
</evidence>
<reference evidence="6" key="1">
    <citation type="submission" date="2018-11" db="EMBL/GenBank/DDBJ databases">
        <title>Henneguya salminicola genome and transcriptome.</title>
        <authorList>
            <person name="Yahalomi D."/>
            <person name="Atkinson S.D."/>
            <person name="Neuhof M."/>
            <person name="Chang E.S."/>
            <person name="Philippe H."/>
            <person name="Cartwright P."/>
            <person name="Bartholomew J.L."/>
            <person name="Huchon D."/>
        </authorList>
    </citation>
    <scope>NUCLEOTIDE SEQUENCE</scope>
    <source>
        <strain evidence="6">Hz1</strain>
        <tissue evidence="6">Whole</tissue>
    </source>
</reference>
<evidence type="ECO:0000256" key="3">
    <source>
        <dbReference type="ARBA" id="ARBA00022989"/>
    </source>
</evidence>
<dbReference type="InterPro" id="IPR004752">
    <property type="entry name" value="AmpG_permease/AT-1"/>
</dbReference>
<proteinExistence type="predicted"/>
<evidence type="ECO:0000313" key="6">
    <source>
        <dbReference type="EMBL" id="NDJ92955.1"/>
    </source>
</evidence>
<keyword evidence="3 5" id="KW-1133">Transmembrane helix</keyword>
<keyword evidence="2 5" id="KW-0812">Transmembrane</keyword>
<organism evidence="6">
    <name type="scientific">Henneguya salminicola</name>
    <name type="common">Myxosporean</name>
    <dbReference type="NCBI Taxonomy" id="69463"/>
    <lineage>
        <taxon>Eukaryota</taxon>
        <taxon>Metazoa</taxon>
        <taxon>Cnidaria</taxon>
        <taxon>Myxozoa</taxon>
        <taxon>Myxosporea</taxon>
        <taxon>Bivalvulida</taxon>
        <taxon>Platysporina</taxon>
        <taxon>Myxobolidae</taxon>
        <taxon>Henneguya</taxon>
    </lineage>
</organism>
<protein>
    <submittedName>
        <fullName evidence="6">Acetyl-coenzyme A transporter 1 (Trinotate prediction)</fullName>
    </submittedName>
</protein>
<name>A0A6G3MFZ2_HENSL</name>
<dbReference type="AlphaFoldDB" id="A0A6G3MFZ2"/>
<evidence type="ECO:0000256" key="2">
    <source>
        <dbReference type="ARBA" id="ARBA00022692"/>
    </source>
</evidence>
<evidence type="ECO:0000256" key="4">
    <source>
        <dbReference type="ARBA" id="ARBA00023136"/>
    </source>
</evidence>
<evidence type="ECO:0000256" key="1">
    <source>
        <dbReference type="ARBA" id="ARBA00004141"/>
    </source>
</evidence>
<dbReference type="GO" id="GO:0016020">
    <property type="term" value="C:membrane"/>
    <property type="evidence" value="ECO:0007669"/>
    <property type="project" value="UniProtKB-SubCell"/>
</dbReference>
<dbReference type="EMBL" id="GHBP01001990">
    <property type="protein sequence ID" value="NDJ92955.1"/>
    <property type="molecule type" value="Transcribed_RNA"/>
</dbReference>
<accession>A0A6G3MFZ2</accession>
<feature type="transmembrane region" description="Helical" evidence="5">
    <location>
        <begin position="114"/>
        <end position="136"/>
    </location>
</feature>